<dbReference type="Gene3D" id="3.40.50.150">
    <property type="entry name" value="Vaccinia Virus protein VP39"/>
    <property type="match status" value="1"/>
</dbReference>
<evidence type="ECO:0000313" key="5">
    <source>
        <dbReference type="EMBL" id="MFC3832129.1"/>
    </source>
</evidence>
<dbReference type="CDD" id="cd02440">
    <property type="entry name" value="AdoMet_MTases"/>
    <property type="match status" value="1"/>
</dbReference>
<dbReference type="EMBL" id="JBHRZG010000004">
    <property type="protein sequence ID" value="MFC3832129.1"/>
    <property type="molecule type" value="Genomic_DNA"/>
</dbReference>
<evidence type="ECO:0000256" key="2">
    <source>
        <dbReference type="ARBA" id="ARBA00022679"/>
    </source>
</evidence>
<name>A0ABV7Z525_9DEIO</name>
<dbReference type="InterPro" id="IPR050508">
    <property type="entry name" value="Methyltransf_Superfamily"/>
</dbReference>
<dbReference type="Proteomes" id="UP001595803">
    <property type="component" value="Unassembled WGS sequence"/>
</dbReference>
<organism evidence="5 6">
    <name type="scientific">Deinococcus rufus</name>
    <dbReference type="NCBI Taxonomy" id="2136097"/>
    <lineage>
        <taxon>Bacteria</taxon>
        <taxon>Thermotogati</taxon>
        <taxon>Deinococcota</taxon>
        <taxon>Deinococci</taxon>
        <taxon>Deinococcales</taxon>
        <taxon>Deinococcaceae</taxon>
        <taxon>Deinococcus</taxon>
    </lineage>
</organism>
<feature type="domain" description="Ribosomal RNA adenine methylase transferase N-terminal" evidence="4">
    <location>
        <begin position="60"/>
        <end position="178"/>
    </location>
</feature>
<dbReference type="EC" id="2.1.1.-" evidence="5"/>
<evidence type="ECO:0000256" key="3">
    <source>
        <dbReference type="ARBA" id="ARBA00022691"/>
    </source>
</evidence>
<dbReference type="InterPro" id="IPR029063">
    <property type="entry name" value="SAM-dependent_MTases_sf"/>
</dbReference>
<dbReference type="GO" id="GO:0008168">
    <property type="term" value="F:methyltransferase activity"/>
    <property type="evidence" value="ECO:0007669"/>
    <property type="project" value="UniProtKB-KW"/>
</dbReference>
<comment type="caution">
    <text evidence="5">The sequence shown here is derived from an EMBL/GenBank/DDBJ whole genome shotgun (WGS) entry which is preliminary data.</text>
</comment>
<evidence type="ECO:0000259" key="4">
    <source>
        <dbReference type="SMART" id="SM00650"/>
    </source>
</evidence>
<keyword evidence="2 5" id="KW-0808">Transferase</keyword>
<dbReference type="InterPro" id="IPR013216">
    <property type="entry name" value="Methyltransf_11"/>
</dbReference>
<protein>
    <submittedName>
        <fullName evidence="5">Class I SAM-dependent methyltransferase</fullName>
        <ecNumber evidence="5">2.1.1.-</ecNumber>
    </submittedName>
</protein>
<dbReference type="SMART" id="SM00650">
    <property type="entry name" value="rADc"/>
    <property type="match status" value="1"/>
</dbReference>
<gene>
    <name evidence="5" type="ORF">ACFOSB_04610</name>
</gene>
<dbReference type="RefSeq" id="WP_322473400.1">
    <property type="nucleotide sequence ID" value="NZ_JBHRZG010000004.1"/>
</dbReference>
<dbReference type="Pfam" id="PF08241">
    <property type="entry name" value="Methyltransf_11"/>
    <property type="match status" value="1"/>
</dbReference>
<dbReference type="GO" id="GO:0032259">
    <property type="term" value="P:methylation"/>
    <property type="evidence" value="ECO:0007669"/>
    <property type="project" value="UniProtKB-KW"/>
</dbReference>
<evidence type="ECO:0000313" key="6">
    <source>
        <dbReference type="Proteomes" id="UP001595803"/>
    </source>
</evidence>
<reference evidence="6" key="1">
    <citation type="journal article" date="2019" name="Int. J. Syst. Evol. Microbiol.">
        <title>The Global Catalogue of Microorganisms (GCM) 10K type strain sequencing project: providing services to taxonomists for standard genome sequencing and annotation.</title>
        <authorList>
            <consortium name="The Broad Institute Genomics Platform"/>
            <consortium name="The Broad Institute Genome Sequencing Center for Infectious Disease"/>
            <person name="Wu L."/>
            <person name="Ma J."/>
        </authorList>
    </citation>
    <scope>NUCLEOTIDE SEQUENCE [LARGE SCALE GENOMIC DNA]</scope>
    <source>
        <strain evidence="6">CCTCC AB 2017081</strain>
    </source>
</reference>
<sequence>MTAAPAARPLLPRAARVVLAGLTLAHVALRVWVRARPRPIPYGWAWLLENPWRRRYRDPGRLADACALKPADRVLEAGCGSGLFTPALAARAGHVTALDADPRYLAHAARRTAGAANVTAVHGDLAALPLPDASVDVVVLVSVLTEVPRPVDALRECARVLRPGGRIVVGEELFAPEYVRAGTVDAWARSAGLERVARQGGAWAYLHTYAPPHSWR</sequence>
<evidence type="ECO:0000256" key="1">
    <source>
        <dbReference type="ARBA" id="ARBA00022603"/>
    </source>
</evidence>
<keyword evidence="1 5" id="KW-0489">Methyltransferase</keyword>
<dbReference type="InterPro" id="IPR020598">
    <property type="entry name" value="rRNA_Ade_methylase_Trfase_N"/>
</dbReference>
<keyword evidence="6" id="KW-1185">Reference proteome</keyword>
<keyword evidence="3" id="KW-0949">S-adenosyl-L-methionine</keyword>
<dbReference type="SUPFAM" id="SSF53335">
    <property type="entry name" value="S-adenosyl-L-methionine-dependent methyltransferases"/>
    <property type="match status" value="1"/>
</dbReference>
<accession>A0ABV7Z525</accession>
<proteinExistence type="predicted"/>
<dbReference type="PANTHER" id="PTHR42912">
    <property type="entry name" value="METHYLTRANSFERASE"/>
    <property type="match status" value="1"/>
</dbReference>